<keyword evidence="9" id="KW-1133">Transmembrane helix</keyword>
<evidence type="ECO:0000256" key="5">
    <source>
        <dbReference type="ARBA" id="ARBA00022519"/>
    </source>
</evidence>
<protein>
    <submittedName>
        <fullName evidence="14">Efflux RND transporter periplasmic adaptor subunit</fullName>
    </submittedName>
</protein>
<evidence type="ECO:0000259" key="10">
    <source>
        <dbReference type="Pfam" id="PF25876"/>
    </source>
</evidence>
<evidence type="ECO:0000259" key="12">
    <source>
        <dbReference type="Pfam" id="PF25944"/>
    </source>
</evidence>
<dbReference type="PANTHER" id="PTHR30469">
    <property type="entry name" value="MULTIDRUG RESISTANCE PROTEIN MDTA"/>
    <property type="match status" value="1"/>
</dbReference>
<dbReference type="Gene3D" id="2.40.420.20">
    <property type="match status" value="1"/>
</dbReference>
<dbReference type="Pfam" id="PF25876">
    <property type="entry name" value="HH_MFP_RND"/>
    <property type="match status" value="1"/>
</dbReference>
<reference evidence="14 15" key="1">
    <citation type="submission" date="2024-07" db="EMBL/GenBank/DDBJ databases">
        <title>Uliginosibacterium paludis KCTC:42655.</title>
        <authorList>
            <person name="Kim M.K."/>
        </authorList>
    </citation>
    <scope>NUCLEOTIDE SEQUENCE [LARGE SCALE GENOMIC DNA]</scope>
    <source>
        <strain evidence="14 15">KCTC 42655</strain>
    </source>
</reference>
<evidence type="ECO:0000256" key="1">
    <source>
        <dbReference type="ARBA" id="ARBA00004236"/>
    </source>
</evidence>
<dbReference type="Pfam" id="PF25967">
    <property type="entry name" value="RND-MFP_C"/>
    <property type="match status" value="1"/>
</dbReference>
<dbReference type="RefSeq" id="WP_345926731.1">
    <property type="nucleotide sequence ID" value="NZ_JBDIVF010000003.1"/>
</dbReference>
<evidence type="ECO:0000256" key="6">
    <source>
        <dbReference type="ARBA" id="ARBA00023054"/>
    </source>
</evidence>
<evidence type="ECO:0000313" key="15">
    <source>
        <dbReference type="Proteomes" id="UP001548590"/>
    </source>
</evidence>
<dbReference type="InterPro" id="IPR058627">
    <property type="entry name" value="MdtA-like_C"/>
</dbReference>
<accession>A0ABV2CL61</accession>
<gene>
    <name evidence="14" type="ORF">ABVT11_01735</name>
</gene>
<evidence type="ECO:0000313" key="14">
    <source>
        <dbReference type="EMBL" id="MET1488532.1"/>
    </source>
</evidence>
<evidence type="ECO:0000256" key="8">
    <source>
        <dbReference type="SAM" id="Coils"/>
    </source>
</evidence>
<evidence type="ECO:0000256" key="4">
    <source>
        <dbReference type="ARBA" id="ARBA00022475"/>
    </source>
</evidence>
<dbReference type="Proteomes" id="UP001548590">
    <property type="component" value="Unassembled WGS sequence"/>
</dbReference>
<feature type="coiled-coil region" evidence="8">
    <location>
        <begin position="150"/>
        <end position="184"/>
    </location>
</feature>
<dbReference type="InterPro" id="IPR006143">
    <property type="entry name" value="RND_pump_MFP"/>
</dbReference>
<evidence type="ECO:0000259" key="11">
    <source>
        <dbReference type="Pfam" id="PF25917"/>
    </source>
</evidence>
<keyword evidence="5" id="KW-0997">Cell inner membrane</keyword>
<dbReference type="InterPro" id="IPR058624">
    <property type="entry name" value="MdtA-like_HH"/>
</dbReference>
<feature type="domain" description="Multidrug resistance protein MdtA-like barrel-sandwich hybrid" evidence="11">
    <location>
        <begin position="66"/>
        <end position="219"/>
    </location>
</feature>
<dbReference type="EMBL" id="JBEWLZ010000001">
    <property type="protein sequence ID" value="MET1488532.1"/>
    <property type="molecule type" value="Genomic_DNA"/>
</dbReference>
<dbReference type="Pfam" id="PF25917">
    <property type="entry name" value="BSH_RND"/>
    <property type="match status" value="1"/>
</dbReference>
<feature type="transmembrane region" description="Helical" evidence="9">
    <location>
        <begin position="12"/>
        <end position="32"/>
    </location>
</feature>
<evidence type="ECO:0000259" key="13">
    <source>
        <dbReference type="Pfam" id="PF25967"/>
    </source>
</evidence>
<feature type="domain" description="Multidrug resistance protein MdtA-like alpha-helical hairpin" evidence="10">
    <location>
        <begin position="112"/>
        <end position="188"/>
    </location>
</feature>
<name>A0ABV2CL61_9RHOO</name>
<dbReference type="SUPFAM" id="SSF111369">
    <property type="entry name" value="HlyD-like secretion proteins"/>
    <property type="match status" value="1"/>
</dbReference>
<evidence type="ECO:0000256" key="3">
    <source>
        <dbReference type="ARBA" id="ARBA00022448"/>
    </source>
</evidence>
<dbReference type="Gene3D" id="6.10.140.1990">
    <property type="match status" value="1"/>
</dbReference>
<comment type="similarity">
    <text evidence="2">Belongs to the membrane fusion protein (MFP) (TC 8.A.1) family.</text>
</comment>
<evidence type="ECO:0000256" key="9">
    <source>
        <dbReference type="SAM" id="Phobius"/>
    </source>
</evidence>
<evidence type="ECO:0000256" key="7">
    <source>
        <dbReference type="ARBA" id="ARBA00023136"/>
    </source>
</evidence>
<keyword evidence="9" id="KW-0812">Transmembrane</keyword>
<comment type="subcellular location">
    <subcellularLocation>
        <location evidence="1">Cell membrane</location>
    </subcellularLocation>
</comment>
<organism evidence="14 15">
    <name type="scientific">Uliginosibacterium paludis</name>
    <dbReference type="NCBI Taxonomy" id="1615952"/>
    <lineage>
        <taxon>Bacteria</taxon>
        <taxon>Pseudomonadati</taxon>
        <taxon>Pseudomonadota</taxon>
        <taxon>Betaproteobacteria</taxon>
        <taxon>Rhodocyclales</taxon>
        <taxon>Zoogloeaceae</taxon>
        <taxon>Uliginosibacterium</taxon>
    </lineage>
</organism>
<dbReference type="InterPro" id="IPR058625">
    <property type="entry name" value="MdtA-like_BSH"/>
</dbReference>
<keyword evidence="4" id="KW-1003">Cell membrane</keyword>
<dbReference type="Pfam" id="PF25944">
    <property type="entry name" value="Beta-barrel_RND"/>
    <property type="match status" value="1"/>
</dbReference>
<dbReference type="InterPro" id="IPR058626">
    <property type="entry name" value="MdtA-like_b-barrel"/>
</dbReference>
<keyword evidence="7 9" id="KW-0472">Membrane</keyword>
<keyword evidence="3" id="KW-0813">Transport</keyword>
<dbReference type="PANTHER" id="PTHR30469:SF33">
    <property type="entry name" value="SLR1207 PROTEIN"/>
    <property type="match status" value="1"/>
</dbReference>
<evidence type="ECO:0000256" key="2">
    <source>
        <dbReference type="ARBA" id="ARBA00009477"/>
    </source>
</evidence>
<feature type="domain" description="Multidrug resistance protein MdtA-like beta-barrel" evidence="12">
    <location>
        <begin position="227"/>
        <end position="319"/>
    </location>
</feature>
<keyword evidence="6 8" id="KW-0175">Coiled coil</keyword>
<dbReference type="InterPro" id="IPR030190">
    <property type="entry name" value="MacA_alpha-hairpin_sf"/>
</dbReference>
<sequence>MQTNKKRWLRPRNLIIALIVLIILGLIAWKVFSPPPAPAYVTTPARAGSIEESVLATGTIEAAKLVGVGSQVSGQIKSLKVKLGDKVKKGDLIAEIDSLTQQNNLRNAEAALNSSTAQLGSKQATLRQAELSFKRAKSLMEQDAGSREDFETAEATLISSQAAVKQLEAEIAQARITVDTARVNLGYTRILAPIDGTVVAVINEEGTTVNANQSTPTIIKLARLDRVSVKAQISEADVTRVKPGQKVYFTILGEPDKRYTTTLASIEPAPDSISSTTTSTTTTSTTSTSTAIYYNGRFEVDNPDDRLRISMTTQVNIVLAESEKALLIPSTALGRKGRDGRYEVRVLDEHGMAVPRQVKIGLNNKSNAEVLEGLGEGDEVVLGQAAAGTAGSQRNNRMRPPPMM</sequence>
<comment type="caution">
    <text evidence="14">The sequence shown here is derived from an EMBL/GenBank/DDBJ whole genome shotgun (WGS) entry which is preliminary data.</text>
</comment>
<dbReference type="Gene3D" id="2.40.30.170">
    <property type="match status" value="1"/>
</dbReference>
<keyword evidence="15" id="KW-1185">Reference proteome</keyword>
<feature type="domain" description="Multidrug resistance protein MdtA-like C-terminal permuted SH3" evidence="13">
    <location>
        <begin position="325"/>
        <end position="383"/>
    </location>
</feature>
<dbReference type="Gene3D" id="2.40.50.100">
    <property type="match status" value="1"/>
</dbReference>
<proteinExistence type="inferred from homology"/>
<dbReference type="NCBIfam" id="TIGR01730">
    <property type="entry name" value="RND_mfp"/>
    <property type="match status" value="1"/>
</dbReference>